<dbReference type="RefSeq" id="WP_158007502.1">
    <property type="nucleotide sequence ID" value="NZ_CP123839.1"/>
</dbReference>
<keyword evidence="1" id="KW-0732">Signal</keyword>
<evidence type="ECO:0000256" key="1">
    <source>
        <dbReference type="SAM" id="SignalP"/>
    </source>
</evidence>
<protein>
    <submittedName>
        <fullName evidence="2">Uncharacterized protein</fullName>
    </submittedName>
</protein>
<reference evidence="2" key="1">
    <citation type="journal article" date="2020" name="Science">
        <title>Unexpected conservation and global transmission of agrobacterial virulence plasmids.</title>
        <authorList>
            <person name="Weisberg A.J."/>
            <person name="Davis E.W. 2nd"/>
            <person name="Tabima J."/>
            <person name="Belcher M.S."/>
            <person name="Miller M."/>
            <person name="Kuo C.H."/>
            <person name="Loper J.E."/>
            <person name="Grunwald N.J."/>
            <person name="Putnam M.L."/>
            <person name="Chang J.H."/>
        </authorList>
    </citation>
    <scope>NUCLEOTIDE SEQUENCE</scope>
    <source>
        <strain evidence="2">17-1853-1a</strain>
    </source>
</reference>
<comment type="caution">
    <text evidence="2">The sequence shown here is derived from an EMBL/GenBank/DDBJ whole genome shotgun (WGS) entry which is preliminary data.</text>
</comment>
<name>A0AA44J8B5_AGRTU</name>
<gene>
    <name evidence="2" type="ORF">G6M46_06460</name>
</gene>
<organism evidence="2 3">
    <name type="scientific">Agrobacterium tumefaciens</name>
    <dbReference type="NCBI Taxonomy" id="358"/>
    <lineage>
        <taxon>Bacteria</taxon>
        <taxon>Pseudomonadati</taxon>
        <taxon>Pseudomonadota</taxon>
        <taxon>Alphaproteobacteria</taxon>
        <taxon>Hyphomicrobiales</taxon>
        <taxon>Rhizobiaceae</taxon>
        <taxon>Rhizobium/Agrobacterium group</taxon>
        <taxon>Agrobacterium</taxon>
        <taxon>Agrobacterium tumefaciens complex</taxon>
    </lineage>
</organism>
<dbReference type="Proteomes" id="UP000702952">
    <property type="component" value="Unassembled WGS sequence"/>
</dbReference>
<dbReference type="EMBL" id="JAAMAY010000006">
    <property type="protein sequence ID" value="NTC27808.1"/>
    <property type="molecule type" value="Genomic_DNA"/>
</dbReference>
<dbReference type="AlphaFoldDB" id="A0AA44J8B5"/>
<evidence type="ECO:0000313" key="3">
    <source>
        <dbReference type="Proteomes" id="UP000702952"/>
    </source>
</evidence>
<feature type="signal peptide" evidence="1">
    <location>
        <begin position="1"/>
        <end position="29"/>
    </location>
</feature>
<proteinExistence type="predicted"/>
<dbReference type="Pfam" id="PF15892">
    <property type="entry name" value="BNR_4"/>
    <property type="match status" value="1"/>
</dbReference>
<feature type="chain" id="PRO_5041432021" evidence="1">
    <location>
        <begin position="30"/>
        <end position="472"/>
    </location>
</feature>
<sequence length="472" mass="51702">MAIKKLASKLRMVSIVAFLLIVFGSSAFCEDCTKVIPSRVGNIDNAVKIDNTWTGAAVGFDAVERNRLIYIGYYDSLRRLSIAQYSLDSFKLCVTHLGSTFGGWDGHNNIVMAFDTRGRLHIAGNMHDSRLVYGRSFKANSISDVEMQGMVGVDEDSVTYPNFAVTPDGSLSFLYRNGTSGDGGWYVNVFNGLEWRRAVDGKIFAATSRGRTTSAYPSPFVIGPDGFANISIVWRRKLDVKTNYAISFVKTRDFIHWFDHNGNALKLPIGPEDDDVIENTGEERGLLNSQRVGASADGQPIVAYTRYGSDGKNAIILARPNGKIWKKSIIASSKRVATIRGGGSLPQAPRFQVPSSLGSGIGKIQISFPDEPAKVIYFDETTLSPVATPDLGRQKHDKGILISSPNNLVDGRKIEIEVRSYSTEQPVGSSGRIVYFAQRADRDRPRSCTTSEPTACNPPSTPLVFIPNLSHQ</sequence>
<accession>A0AA44J8B5</accession>
<evidence type="ECO:0000313" key="2">
    <source>
        <dbReference type="EMBL" id="NTC27808.1"/>
    </source>
</evidence>